<dbReference type="HOGENOM" id="CLU_000267_0_0_1"/>
<sequence>MKLHQVLTGAANTFDDKAAIAVGSVEDNPFTAYASGCDIVILLSGFTRVQIIPGSLYGYKEVCCVDCCDTDGKIAAAYGPKVVTFGARPTPPDSDNGFPYHWEQCSELCLKFKITCLSWNREGTQLLIGGDYLQLWTCQSDIEYPSGSPGEFWSCVWMCRPAVPIYVIQFSSNSQYFASFGKNDRLVKIWFQKSNVEFQESQREMTNDRCLDFSFIYLAHPRAVTGLTWRKTSKYMPLSSVSSVLLTSCIDNICRIWCETMQQDQYYDNPAPPLQKGTKCARHDTRPVHDPLLKHKMTSSLHFHLSTVVNPLSDIPLLSSMGSFAPKGSRSSFMLHWLNNKEIQFTVSAEASLGAPVAALEVQSVEVSDDSSEESDGRGNHSDFDVLEPIDVHGLDQSARRGEMSPTDADKKDTTTDRAKPKEKKTDKRRAKTLPPPRPRTPLEYLKQLQNNKTRNMTVSPYYDSYVSSAIGNMLREWYKSPDTLIAVHPVDGSLLVWLIEWLDVQPGSQYRQPQVSFLSRIPMAIPPADANSLLPKLIVYCPRIDKIRALRHAVSQVGKSKPVSPKALRAHFGSSSSGAQATGIMVSTHRDGALNHWQLVFADDSSFSTVVSISHIARRCGHRYPITTILAHPELPLLLSTSSHVLEGMRTELNTRDEVEGEVLDSKNSLVKIHCSELVVWRVESISPLRQSGGVLELTRVHSSRPRAFENIAWVPTLFSYSLITFENTTLLPPQATAPCACFLAADGLSYRFYQVILDARMLQTFISSHKSRTRSTLYSSGSEESIDSLDLETPTVNVPLDAFIESIVSRQSGSNPGCILKLCSLADSRDVLQRPLLLHVFTEQSIRNASSVSSHNMRGGDHETEDSEETFFVVGVENVPDPSAEGRVTSMLHMWRMKVTAKKGKALDEEELFSFPDVASAGSGTDSASSRSTSPLNLPYTSPVSTSISTTKVCTQRLPLPHGVVVTTATRAADKMSSSAVNPTCPAMYLFTTSCSDGKVRFWSCDSLDEGRDFVWEETAWKREVVNGGMVTSPSGGRGTLGLEAPGQVLSISCAYTGRIATLVKTTSPEGEAEDGLLVCIWENESSGGMEWVCEDTLRLSCATHPDTSQIRLEWIAVENGSYILTVCIKNEIFILGCASRISGTSTRGQTISSGNETWLLLHSVHLASENQWQLLNRALSWARNGVLVVGLGTEMQVYSQWKVITDGTMSPSDILNYAPTVTLQKVTHATLDDASTGLVPLSASGGTRIGLFEEAASIAPVLPQYHPKHLMELMNSGKLKRVRAILHHLVQCVVGKEAVQAEARAEFTHSRPRLSSTSIMKSGSFGKSLSELDTTNTAVDTREDREGVLSIPPVPLHALLAADNDTSETGHHGDAPNADRSQALEDNDYSLLFDTPAMSSSVDDESDVLTMRDKRRSRTLTSYGSPLHGVTANDNPVYFGLAQPCKEVSAITMSTLRPGSGKVISLIYVALTLLGSVSDNHVYFGLAHARQLSYQLTRKQLPGLTSIEQLELLALADTFATTKLDLEESPDAIERGLSFAKREDVLGLLERRPSFAKRDGKRVLVAKAQFSKNQDPLDCALFYLGMKKKNVVCGLYRKLALNEAPLYLFVISERSATPVCPSFSVMILRKIAGERPLSRTPTSCLECRVDGIGAVGGLMGGPGGGGGGYATTGSIGATAGSGGDVVDECGLRFLLALRHHTCLMRSLPLMQRAVLEEKGLSSSYFGWAFHSESEEELLAMVPAMLRGEPTWPELRQYGVGWWIRSQDTLKRLMEKVAKAQFSKNQDPLDCALFYLGMKKKNVVCGLYRTVRDTRMSKFFSNDFTQDRWRKAALKNAYQLLGMQRFEHAAAFFLLAGALWDAVQVCIGRLHDIQLAMVLTRLDADHSEGPHYIRVLREYVLDPKPSDLRLDPFLRSITHWILKDYNQALDVLIFKPRSCPHQKKECNDLAARGDPDIFNFYLYLRKHPLIKRRWFTNPDQERRLKGVRHHVAKLRRQQRITDNSFEDDPLTPMERQLFFKTAHAHLNSGCPALALQVLMELPASKTSSSAHQNWSQRVSTKLGGAGLEDSSSALDWSQPVSTKLGGTGLEDSSSALDWSQPVSTKLGGAGLEDSSSALDWSQPVSTKLGGAGLEDSSSALDWSQPVSTKLGGAGLEDSSSALDWSQPVSTKLGGTGLEDSSSALDWSQPVSTKLGGTGLEDSSSALDWSQPVSTQLGGAGLENSSSGFDWSQPVSSKLGGISLDLDWGQPMSSQLGGPGLDSDGPNEDSISFGSSPVSHNPYISGERDLPRGGPDEVDALYPLPKPKEVRNLDVIAQQMKFSAILKLLLDELHGLPAACELADEDLRSFFMRWMEMEFDTLHKMADYGAVMDLADSEESSVEQVEETAGDEDTDKNYIAHKIEKSAKHIQWLRRNRTLLNILLTYCALHGSSGGHLAAMNMELLLLLHEVERCRFLLSPLYVPSAGPSLPPLVLGAISSSTFLASPIGYLQSLTQDILKYLFKLQTPPSPESPVSMLSVLTSLTGTLSDCIYQSLTGIGQEQNDITQRRKNKGKYPYSTSSPKTTTSNRPTSPPARWPGVKLLLSLLATENKDNSTRLRVLLAEACVAVYLSLLSVAWSTSQPNQMYRLVSNQLKPGLWGLVFGGGIKVPQASSSEGKLTHSMTTIAKNGMDGNKEGEVTSQVSLKTGWENNLIARPPTLLAAGLPTPPSPESPVSMLSVLTSLTGTLSDCIYQSLTGIGQEQNDITQRRKNKATTPTETKPSLPTGTRDRPGKPGDKYFSAMRSKWNYKLLGKSAETSESKTPFVEQYVPPSMTIMEYFVSK</sequence>
<organism evidence="3 4">
    <name type="scientific">Nematostella vectensis</name>
    <name type="common">Starlet sea anemone</name>
    <dbReference type="NCBI Taxonomy" id="45351"/>
    <lineage>
        <taxon>Eukaryota</taxon>
        <taxon>Metazoa</taxon>
        <taxon>Cnidaria</taxon>
        <taxon>Anthozoa</taxon>
        <taxon>Hexacorallia</taxon>
        <taxon>Actiniaria</taxon>
        <taxon>Edwardsiidae</taxon>
        <taxon>Nematostella</taxon>
    </lineage>
</organism>
<dbReference type="PhylomeDB" id="A7S1Y0"/>
<dbReference type="InterPro" id="IPR001680">
    <property type="entry name" value="WD40_rpt"/>
</dbReference>
<dbReference type="InterPro" id="IPR036322">
    <property type="entry name" value="WD40_repeat_dom_sf"/>
</dbReference>
<dbReference type="PANTHER" id="PTHR13950">
    <property type="entry name" value="RABCONNECTIN-RELATED"/>
    <property type="match status" value="1"/>
</dbReference>
<dbReference type="SUPFAM" id="SSF50978">
    <property type="entry name" value="WD40 repeat-like"/>
    <property type="match status" value="1"/>
</dbReference>
<evidence type="ECO:0000256" key="1">
    <source>
        <dbReference type="SAM" id="MobiDB-lite"/>
    </source>
</evidence>
<dbReference type="InterPro" id="IPR052208">
    <property type="entry name" value="DmX-like/RAVE_component"/>
</dbReference>
<feature type="region of interest" description="Disordered" evidence="1">
    <location>
        <begin position="2250"/>
        <end position="2298"/>
    </location>
</feature>
<dbReference type="eggNOG" id="KOG1064">
    <property type="taxonomic scope" value="Eukaryota"/>
</dbReference>
<dbReference type="GO" id="GO:0043291">
    <property type="term" value="C:RAVE complex"/>
    <property type="evidence" value="ECO:0000318"/>
    <property type="project" value="GO_Central"/>
</dbReference>
<feature type="domain" description="RAVE complex protein Rav1 C-terminal" evidence="2">
    <location>
        <begin position="1687"/>
        <end position="1973"/>
    </location>
</feature>
<dbReference type="Proteomes" id="UP000001593">
    <property type="component" value="Unassembled WGS sequence"/>
</dbReference>
<feature type="non-terminal residue" evidence="3">
    <location>
        <position position="2825"/>
    </location>
</feature>
<protein>
    <recommendedName>
        <fullName evidence="2">RAVE complex protein Rav1 C-terminal domain-containing protein</fullName>
    </recommendedName>
</protein>
<dbReference type="Pfam" id="PF12234">
    <property type="entry name" value="Rav1p_C"/>
    <property type="match status" value="2"/>
</dbReference>
<evidence type="ECO:0000259" key="2">
    <source>
        <dbReference type="Pfam" id="PF12234"/>
    </source>
</evidence>
<dbReference type="GO" id="GO:0007035">
    <property type="term" value="P:vacuolar acidification"/>
    <property type="evidence" value="ECO:0000318"/>
    <property type="project" value="GO_Central"/>
</dbReference>
<dbReference type="InParanoid" id="A7S1Y0"/>
<feature type="region of interest" description="Disordered" evidence="1">
    <location>
        <begin position="2745"/>
        <end position="2778"/>
    </location>
</feature>
<feature type="compositionally biased region" description="Basic and acidic residues" evidence="1">
    <location>
        <begin position="2287"/>
        <end position="2296"/>
    </location>
</feature>
<feature type="compositionally biased region" description="Polar residues" evidence="1">
    <location>
        <begin position="2756"/>
        <end position="2768"/>
    </location>
</feature>
<evidence type="ECO:0000313" key="3">
    <source>
        <dbReference type="EMBL" id="EDO42278.1"/>
    </source>
</evidence>
<keyword evidence="4" id="KW-1185">Reference proteome</keyword>
<dbReference type="SMART" id="SM00320">
    <property type="entry name" value="WD40"/>
    <property type="match status" value="4"/>
</dbReference>
<reference evidence="3 4" key="1">
    <citation type="journal article" date="2007" name="Science">
        <title>Sea anemone genome reveals ancestral eumetazoan gene repertoire and genomic organization.</title>
        <authorList>
            <person name="Putnam N.H."/>
            <person name="Srivastava M."/>
            <person name="Hellsten U."/>
            <person name="Dirks B."/>
            <person name="Chapman J."/>
            <person name="Salamov A."/>
            <person name="Terry A."/>
            <person name="Shapiro H."/>
            <person name="Lindquist E."/>
            <person name="Kapitonov V.V."/>
            <person name="Jurka J."/>
            <person name="Genikhovich G."/>
            <person name="Grigoriev I.V."/>
            <person name="Lucas S.M."/>
            <person name="Steele R.E."/>
            <person name="Finnerty J.R."/>
            <person name="Technau U."/>
            <person name="Martindale M.Q."/>
            <person name="Rokhsar D.S."/>
        </authorList>
    </citation>
    <scope>NUCLEOTIDE SEQUENCE [LARGE SCALE GENOMIC DNA]</scope>
    <source>
        <strain evidence="4">CH2 X CH6</strain>
    </source>
</reference>
<dbReference type="STRING" id="45351.A7S1Y0"/>
<dbReference type="PANTHER" id="PTHR13950:SF9">
    <property type="entry name" value="RABCONNECTIN-3A"/>
    <property type="match status" value="1"/>
</dbReference>
<feature type="region of interest" description="Disordered" evidence="1">
    <location>
        <begin position="2544"/>
        <end position="2576"/>
    </location>
</feature>
<evidence type="ECO:0000313" key="4">
    <source>
        <dbReference type="Proteomes" id="UP000001593"/>
    </source>
</evidence>
<feature type="compositionally biased region" description="Polar residues" evidence="1">
    <location>
        <begin position="2270"/>
        <end position="2280"/>
    </location>
</feature>
<dbReference type="EMBL" id="DS469566">
    <property type="protein sequence ID" value="EDO42278.1"/>
    <property type="molecule type" value="Genomic_DNA"/>
</dbReference>
<feature type="region of interest" description="Disordered" evidence="1">
    <location>
        <begin position="364"/>
        <end position="442"/>
    </location>
</feature>
<proteinExistence type="predicted"/>
<dbReference type="InterPro" id="IPR022033">
    <property type="entry name" value="Rav1p_C"/>
</dbReference>
<gene>
    <name evidence="3" type="ORF">NEMVEDRAFT_v1g205527</name>
</gene>
<feature type="compositionally biased region" description="Basic and acidic residues" evidence="1">
    <location>
        <begin position="375"/>
        <end position="426"/>
    </location>
</feature>
<feature type="compositionally biased region" description="Low complexity" evidence="1">
    <location>
        <begin position="2558"/>
        <end position="2572"/>
    </location>
</feature>
<name>A7S1Y0_NEMVE</name>
<accession>A7S1Y0</accession>
<feature type="domain" description="RAVE complex protein Rav1 C-terminal" evidence="2">
    <location>
        <begin position="1114"/>
        <end position="1301"/>
    </location>
</feature>